<dbReference type="Gene3D" id="3.40.190.10">
    <property type="entry name" value="Periplasmic binding protein-like II"/>
    <property type="match status" value="2"/>
</dbReference>
<evidence type="ECO:0000256" key="2">
    <source>
        <dbReference type="SAM" id="SignalP"/>
    </source>
</evidence>
<dbReference type="PANTHER" id="PTHR35936:SF25">
    <property type="entry name" value="ABC TRANSPORTER SUBSTRATE-BINDING PROTEIN"/>
    <property type="match status" value="1"/>
</dbReference>
<proteinExistence type="predicted"/>
<keyword evidence="1 2" id="KW-0732">Signal</keyword>
<evidence type="ECO:0000259" key="3">
    <source>
        <dbReference type="SMART" id="SM00062"/>
    </source>
</evidence>
<dbReference type="SMART" id="SM00062">
    <property type="entry name" value="PBPb"/>
    <property type="match status" value="1"/>
</dbReference>
<reference evidence="5" key="1">
    <citation type="submission" date="2016-11" db="EMBL/GenBank/DDBJ databases">
        <authorList>
            <person name="Varghese N."/>
            <person name="Submissions S."/>
        </authorList>
    </citation>
    <scope>NUCLEOTIDE SEQUENCE [LARGE SCALE GENOMIC DNA]</scope>
    <source>
        <strain evidence="5">Sac-22</strain>
    </source>
</reference>
<dbReference type="OrthoDB" id="7354650at2"/>
<organism evidence="4 5">
    <name type="scientific">Duganella sacchari</name>
    <dbReference type="NCBI Taxonomy" id="551987"/>
    <lineage>
        <taxon>Bacteria</taxon>
        <taxon>Pseudomonadati</taxon>
        <taxon>Pseudomonadota</taxon>
        <taxon>Betaproteobacteria</taxon>
        <taxon>Burkholderiales</taxon>
        <taxon>Oxalobacteraceae</taxon>
        <taxon>Telluria group</taxon>
        <taxon>Duganella</taxon>
    </lineage>
</organism>
<evidence type="ECO:0000313" key="5">
    <source>
        <dbReference type="Proteomes" id="UP000184339"/>
    </source>
</evidence>
<name>A0A1M7Q3I0_9BURK</name>
<dbReference type="SUPFAM" id="SSF53850">
    <property type="entry name" value="Periplasmic binding protein-like II"/>
    <property type="match status" value="1"/>
</dbReference>
<keyword evidence="5" id="KW-1185">Reference proteome</keyword>
<dbReference type="Pfam" id="PF00497">
    <property type="entry name" value="SBP_bac_3"/>
    <property type="match status" value="1"/>
</dbReference>
<dbReference type="AlphaFoldDB" id="A0A1M7Q3I0"/>
<dbReference type="PANTHER" id="PTHR35936">
    <property type="entry name" value="MEMBRANE-BOUND LYTIC MUREIN TRANSGLYCOSYLASE F"/>
    <property type="match status" value="1"/>
</dbReference>
<feature type="signal peptide" evidence="2">
    <location>
        <begin position="1"/>
        <end position="23"/>
    </location>
</feature>
<protein>
    <submittedName>
        <fullName evidence="4">Amino acid ABC transporter substrate-binding protein, PAAT family</fullName>
    </submittedName>
</protein>
<evidence type="ECO:0000256" key="1">
    <source>
        <dbReference type="ARBA" id="ARBA00022729"/>
    </source>
</evidence>
<gene>
    <name evidence="4" type="ORF">SAMN05192549_106133</name>
</gene>
<dbReference type="InterPro" id="IPR001638">
    <property type="entry name" value="Solute-binding_3/MltF_N"/>
</dbReference>
<accession>A0A1M7Q3I0</accession>
<dbReference type="EMBL" id="FRCX01000006">
    <property type="protein sequence ID" value="SHN24742.1"/>
    <property type="molecule type" value="Genomic_DNA"/>
</dbReference>
<sequence>MRMTISFLVALALGASAPQQGYAAELVAVGATFSHIFERDANGQWQGLGVDALRALAARAGDTVSFKLYPWPRAQAMVERGQADILIGPYKSPERAARFAFLDHAFYRDRMVFYMRREDDQPWHGDFAALKARRIATVRGWHYGTQFDQARAQLEISEVSQLENGLQMLARGRVDLLATNERNSTSLIDSLRLADALVPLCPDITQLDGYFAFPRDAKYATLRDRYNVLFTEMVRSGELARLGARNGVLVPSGDGAARTSACADKHKSP</sequence>
<dbReference type="Proteomes" id="UP000184339">
    <property type="component" value="Unassembled WGS sequence"/>
</dbReference>
<dbReference type="STRING" id="551987.SAMN05192549_106133"/>
<feature type="domain" description="Solute-binding protein family 3/N-terminal" evidence="3">
    <location>
        <begin position="26"/>
        <end position="250"/>
    </location>
</feature>
<feature type="chain" id="PRO_5012523056" evidence="2">
    <location>
        <begin position="24"/>
        <end position="269"/>
    </location>
</feature>
<evidence type="ECO:0000313" key="4">
    <source>
        <dbReference type="EMBL" id="SHN24742.1"/>
    </source>
</evidence>